<evidence type="ECO:0000313" key="3">
    <source>
        <dbReference type="Proteomes" id="UP000598360"/>
    </source>
</evidence>
<dbReference type="InterPro" id="IPR050404">
    <property type="entry name" value="Heme-degrading_MO"/>
</dbReference>
<evidence type="ECO:0000313" key="2">
    <source>
        <dbReference type="EMBL" id="MBE9376188.1"/>
    </source>
</evidence>
<dbReference type="PANTHER" id="PTHR34474:SF2">
    <property type="entry name" value="SIGNAL TRANSDUCTION PROTEIN TRAP"/>
    <property type="match status" value="1"/>
</dbReference>
<dbReference type="PROSITE" id="PS51725">
    <property type="entry name" value="ABM"/>
    <property type="match status" value="1"/>
</dbReference>
<evidence type="ECO:0000259" key="1">
    <source>
        <dbReference type="PROSITE" id="PS51725"/>
    </source>
</evidence>
<accession>A0A929BEM5</accession>
<dbReference type="GO" id="GO:0004497">
    <property type="term" value="F:monooxygenase activity"/>
    <property type="evidence" value="ECO:0007669"/>
    <property type="project" value="UniProtKB-KW"/>
</dbReference>
<proteinExistence type="predicted"/>
<keyword evidence="2" id="KW-0560">Oxidoreductase</keyword>
<dbReference type="Gene3D" id="3.30.70.100">
    <property type="match status" value="1"/>
</dbReference>
<gene>
    <name evidence="2" type="ORF">IQ251_17195</name>
</gene>
<name>A0A929BEM5_9PSEU</name>
<dbReference type="EMBL" id="JADEYC010000034">
    <property type="protein sequence ID" value="MBE9376188.1"/>
    <property type="molecule type" value="Genomic_DNA"/>
</dbReference>
<dbReference type="Proteomes" id="UP000598360">
    <property type="component" value="Unassembled WGS sequence"/>
</dbReference>
<reference evidence="2" key="1">
    <citation type="submission" date="2020-10" db="EMBL/GenBank/DDBJ databases">
        <title>Diversity and distribution of actinomycetes associated with coral in the coast of Hainan.</title>
        <authorList>
            <person name="Li F."/>
        </authorList>
    </citation>
    <scope>NUCLEOTIDE SEQUENCE</scope>
    <source>
        <strain evidence="2">HNM0983</strain>
    </source>
</reference>
<dbReference type="RefSeq" id="WP_193929629.1">
    <property type="nucleotide sequence ID" value="NZ_JADEYC010000034.1"/>
</dbReference>
<comment type="caution">
    <text evidence="2">The sequence shown here is derived from an EMBL/GenBank/DDBJ whole genome shotgun (WGS) entry which is preliminary data.</text>
</comment>
<dbReference type="InterPro" id="IPR007138">
    <property type="entry name" value="ABM_dom"/>
</dbReference>
<dbReference type="InterPro" id="IPR011008">
    <property type="entry name" value="Dimeric_a/b-barrel"/>
</dbReference>
<keyword evidence="3" id="KW-1185">Reference proteome</keyword>
<protein>
    <submittedName>
        <fullName evidence="2">Antibiotic biosynthesis monooxygenase</fullName>
    </submittedName>
</protein>
<sequence>MIIINNELWVAEQYREQFEQTFAESMHQTLRGVPGLRRATLLAPREEGRGYLATLEFDDQPSYEAYLQSDAFRAAHPWPGRVPLEGNALATYEVHTEMVDPDQH</sequence>
<dbReference type="AlphaFoldDB" id="A0A929BEM5"/>
<feature type="domain" description="ABM" evidence="1">
    <location>
        <begin position="2"/>
        <end position="94"/>
    </location>
</feature>
<keyword evidence="2" id="KW-0503">Monooxygenase</keyword>
<dbReference type="Pfam" id="PF03992">
    <property type="entry name" value="ABM"/>
    <property type="match status" value="1"/>
</dbReference>
<dbReference type="PANTHER" id="PTHR34474">
    <property type="entry name" value="SIGNAL TRANSDUCTION PROTEIN TRAP"/>
    <property type="match status" value="1"/>
</dbReference>
<dbReference type="SUPFAM" id="SSF54909">
    <property type="entry name" value="Dimeric alpha+beta barrel"/>
    <property type="match status" value="1"/>
</dbReference>
<organism evidence="2 3">
    <name type="scientific">Saccharopolyspora montiporae</name>
    <dbReference type="NCBI Taxonomy" id="2781240"/>
    <lineage>
        <taxon>Bacteria</taxon>
        <taxon>Bacillati</taxon>
        <taxon>Actinomycetota</taxon>
        <taxon>Actinomycetes</taxon>
        <taxon>Pseudonocardiales</taxon>
        <taxon>Pseudonocardiaceae</taxon>
        <taxon>Saccharopolyspora</taxon>
    </lineage>
</organism>